<feature type="transmembrane region" description="Helical" evidence="1">
    <location>
        <begin position="76"/>
        <end position="93"/>
    </location>
</feature>
<reference evidence="2" key="1">
    <citation type="submission" date="2022-06" db="EMBL/GenBank/DDBJ databases">
        <title>A novel DMS-producing enzyme.</title>
        <authorList>
            <person name="Zhang Y."/>
        </authorList>
    </citation>
    <scope>NUCLEOTIDE SEQUENCE</scope>
    <source>
        <strain evidence="2">RT37</strain>
    </source>
</reference>
<feature type="transmembrane region" description="Helical" evidence="1">
    <location>
        <begin position="416"/>
        <end position="435"/>
    </location>
</feature>
<feature type="transmembrane region" description="Helical" evidence="1">
    <location>
        <begin position="114"/>
        <end position="136"/>
    </location>
</feature>
<keyword evidence="1" id="KW-1133">Transmembrane helix</keyword>
<evidence type="ECO:0000313" key="2">
    <source>
        <dbReference type="EMBL" id="XBO72748.1"/>
    </source>
</evidence>
<feature type="transmembrane region" description="Helical" evidence="1">
    <location>
        <begin position="34"/>
        <end position="56"/>
    </location>
</feature>
<feature type="transmembrane region" description="Helical" evidence="1">
    <location>
        <begin position="195"/>
        <end position="212"/>
    </location>
</feature>
<dbReference type="RefSeq" id="WP_348827976.1">
    <property type="nucleotide sequence ID" value="NZ_CP098827.1"/>
</dbReference>
<feature type="transmembrane region" description="Helical" evidence="1">
    <location>
        <begin position="278"/>
        <end position="300"/>
    </location>
</feature>
<name>A0AAU7KPI5_9GAMM</name>
<protein>
    <submittedName>
        <fullName evidence="2">Oligosaccharide repeat unit polymerase</fullName>
    </submittedName>
</protein>
<feature type="transmembrane region" description="Helical" evidence="1">
    <location>
        <begin position="6"/>
        <end position="22"/>
    </location>
</feature>
<feature type="transmembrane region" description="Helical" evidence="1">
    <location>
        <begin position="240"/>
        <end position="258"/>
    </location>
</feature>
<feature type="transmembrane region" description="Helical" evidence="1">
    <location>
        <begin position="385"/>
        <end position="404"/>
    </location>
</feature>
<organism evidence="2">
    <name type="scientific">Halomonas sp. RT37</name>
    <dbReference type="NCBI Taxonomy" id="2950872"/>
    <lineage>
        <taxon>Bacteria</taxon>
        <taxon>Pseudomonadati</taxon>
        <taxon>Pseudomonadota</taxon>
        <taxon>Gammaproteobacteria</taxon>
        <taxon>Oceanospirillales</taxon>
        <taxon>Halomonadaceae</taxon>
        <taxon>Halomonas</taxon>
    </lineage>
</organism>
<gene>
    <name evidence="2" type="ORF">NFG58_08625</name>
</gene>
<dbReference type="EMBL" id="CP098827">
    <property type="protein sequence ID" value="XBO72748.1"/>
    <property type="molecule type" value="Genomic_DNA"/>
</dbReference>
<evidence type="ECO:0000256" key="1">
    <source>
        <dbReference type="SAM" id="Phobius"/>
    </source>
</evidence>
<proteinExistence type="predicted"/>
<dbReference type="AlphaFoldDB" id="A0AAU7KPI5"/>
<feature type="transmembrane region" description="Helical" evidence="1">
    <location>
        <begin position="170"/>
        <end position="188"/>
    </location>
</feature>
<feature type="transmembrane region" description="Helical" evidence="1">
    <location>
        <begin position="355"/>
        <end position="379"/>
    </location>
</feature>
<keyword evidence="1" id="KW-0472">Membrane</keyword>
<sequence length="444" mass="50779">MLITISSVLTVLSLVIFLYCLLDNKFRLDFYTAFVGFFVFIYFVVSFFIIANKSVFYESDANWRHILMTASGNQQAWALILAFLFLIGFMFSYKSSKYLFLERGEAFYRFQRFLNDNSTFIGIILLFFGGMSFLLYSTTVGGIRSALFDAQAIRSGVIQGEGALTFFKHFMRLSYVGSFFIFSSLLFGKRNILNYSLFLVALLICTIVGWAYAGRANFLTFLLVFFVYRLVASPIRRKDLLFLVLSISVAFFILAYMRPFIVYLSGRENEITFSAFDFFQRVMVSFSVVYTSFVAVITNLPIDDIFMGKGALLAIPNIIPKNLTGLEHFYTINNAHTELFGFIVDERRYTITAGVLSYFFFEFYYIGLLLGAGICGAVVRLFQSYLYNTASFSALRLVLVYVIIKTPAYIVNSDPASIFVSEFPILISLLFLFIISQISRRRCV</sequence>
<keyword evidence="1" id="KW-0812">Transmembrane</keyword>
<accession>A0AAU7KPI5</accession>